<protein>
    <submittedName>
        <fullName evidence="1">Carboxypeptidase-like regulatory domain-containing protein</fullName>
    </submittedName>
</protein>
<evidence type="ECO:0000313" key="1">
    <source>
        <dbReference type="EMBL" id="TRO65291.1"/>
    </source>
</evidence>
<evidence type="ECO:0000313" key="2">
    <source>
        <dbReference type="Proteomes" id="UP000315131"/>
    </source>
</evidence>
<dbReference type="EMBL" id="VHSF01000002">
    <property type="protein sequence ID" value="TRO65291.1"/>
    <property type="molecule type" value="Genomic_DNA"/>
</dbReference>
<keyword evidence="1" id="KW-0378">Hydrolase</keyword>
<reference evidence="1 2" key="1">
    <citation type="submission" date="2019-06" db="EMBL/GenBank/DDBJ databases">
        <title>Gramella sabulilitoris sp. nov., isolated from a marine sand.</title>
        <authorList>
            <person name="Yoon J.-H."/>
        </authorList>
    </citation>
    <scope>NUCLEOTIDE SEQUENCE [LARGE SCALE GENOMIC DNA]</scope>
    <source>
        <strain evidence="1 2">HSMS-1</strain>
    </source>
</reference>
<dbReference type="SUPFAM" id="SSF49464">
    <property type="entry name" value="Carboxypeptidase regulatory domain-like"/>
    <property type="match status" value="1"/>
</dbReference>
<comment type="caution">
    <text evidence="1">The sequence shown here is derived from an EMBL/GenBank/DDBJ whole genome shotgun (WGS) entry which is preliminary data.</text>
</comment>
<dbReference type="GO" id="GO:0004180">
    <property type="term" value="F:carboxypeptidase activity"/>
    <property type="evidence" value="ECO:0007669"/>
    <property type="project" value="UniProtKB-KW"/>
</dbReference>
<organism evidence="1 2">
    <name type="scientific">Christiangramia sabulilitoris</name>
    <dbReference type="NCBI Taxonomy" id="2583991"/>
    <lineage>
        <taxon>Bacteria</taxon>
        <taxon>Pseudomonadati</taxon>
        <taxon>Bacteroidota</taxon>
        <taxon>Flavobacteriia</taxon>
        <taxon>Flavobacteriales</taxon>
        <taxon>Flavobacteriaceae</taxon>
        <taxon>Christiangramia</taxon>
    </lineage>
</organism>
<dbReference type="Proteomes" id="UP000315131">
    <property type="component" value="Unassembled WGS sequence"/>
</dbReference>
<dbReference type="Gene3D" id="2.60.40.1120">
    <property type="entry name" value="Carboxypeptidase-like, regulatory domain"/>
    <property type="match status" value="1"/>
</dbReference>
<keyword evidence="1" id="KW-0645">Protease</keyword>
<gene>
    <name evidence="1" type="ORF">FGM01_07740</name>
</gene>
<keyword evidence="1" id="KW-0121">Carboxypeptidase</keyword>
<dbReference type="OrthoDB" id="914976at2"/>
<keyword evidence="2" id="KW-1185">Reference proteome</keyword>
<name>A0A550I2X9_9FLAO</name>
<dbReference type="Pfam" id="PF13715">
    <property type="entry name" value="CarbopepD_reg_2"/>
    <property type="match status" value="1"/>
</dbReference>
<accession>A0A550I2X9</accession>
<sequence length="312" mass="36009">MRFFHQLILIVFCVQLLQAQNTIIKGRVVDENSEPLPYAHLLFQNYAIGTTSNAEGYFAFSIPDSLRNEKVRVSYVGFHSRIASVEDLAGRDVKLFPKNEGLDEILLKQILKNKSFTYRPEWRNGAIGFGNLNAGQYPSQIAVFYPKPGRFNASCFLEEVEVYFFKTTEQWQRPSKFRLHLYDVDENGQPGEDLLKNLIIKRDPGESSIVVELLKEKISIPEDGIFIGVEHLFIRENQFTETRNYYINDSLVAQDFELVKYAPVFKGVLRDEAEDAWFYGPLGWEKISELELSHEAFDSKIPLPDFKVKMTD</sequence>
<dbReference type="InterPro" id="IPR008969">
    <property type="entry name" value="CarboxyPept-like_regulatory"/>
</dbReference>
<proteinExistence type="predicted"/>
<dbReference type="RefSeq" id="WP_143410596.1">
    <property type="nucleotide sequence ID" value="NZ_VHSF01000002.1"/>
</dbReference>
<dbReference type="AlphaFoldDB" id="A0A550I2X9"/>